<dbReference type="SUPFAM" id="SSF88723">
    <property type="entry name" value="PIN domain-like"/>
    <property type="match status" value="1"/>
</dbReference>
<gene>
    <name evidence="1" type="ORF">IPJ48_05230</name>
</gene>
<dbReference type="Proteomes" id="UP000886602">
    <property type="component" value="Unassembled WGS sequence"/>
</dbReference>
<evidence type="ECO:0000313" key="2">
    <source>
        <dbReference type="Proteomes" id="UP000886602"/>
    </source>
</evidence>
<reference evidence="1" key="1">
    <citation type="submission" date="2020-10" db="EMBL/GenBank/DDBJ databases">
        <title>Connecting structure to function with the recovery of over 1000 high-quality activated sludge metagenome-assembled genomes encoding full-length rRNA genes using long-read sequencing.</title>
        <authorList>
            <person name="Singleton C.M."/>
            <person name="Petriglieri F."/>
            <person name="Kristensen J.M."/>
            <person name="Kirkegaard R.H."/>
            <person name="Michaelsen T.Y."/>
            <person name="Andersen M.H."/>
            <person name="Karst S.M."/>
            <person name="Dueholm M.S."/>
            <person name="Nielsen P.H."/>
            <person name="Albertsen M."/>
        </authorList>
    </citation>
    <scope>NUCLEOTIDE SEQUENCE</scope>
    <source>
        <strain evidence="1">EsbW_18-Q3-R4-48_MAXAC.044</strain>
    </source>
</reference>
<organism evidence="1 2">
    <name type="scientific">Candidatus Propionivibrio dominans</name>
    <dbReference type="NCBI Taxonomy" id="2954373"/>
    <lineage>
        <taxon>Bacteria</taxon>
        <taxon>Pseudomonadati</taxon>
        <taxon>Pseudomonadota</taxon>
        <taxon>Betaproteobacteria</taxon>
        <taxon>Rhodocyclales</taxon>
        <taxon>Rhodocyclaceae</taxon>
        <taxon>Propionivibrio</taxon>
    </lineage>
</organism>
<sequence>MKKSPFRPLPVANCCMALNVPDATTLKFAVLAFLDYMPCLELPVSAAEQYAKLRATQKPTGRLLRYMDTPIARHALAENLILLTNNERDFCTYSRIDH</sequence>
<protein>
    <submittedName>
        <fullName evidence="1">Type II toxin-antitoxin system VapC family toxin</fullName>
    </submittedName>
</protein>
<accession>A0A9D7FBD9</accession>
<dbReference type="CDD" id="cd09881">
    <property type="entry name" value="PIN_VapC4-5_FitB-like"/>
    <property type="match status" value="1"/>
</dbReference>
<dbReference type="EMBL" id="JADJNC010000007">
    <property type="protein sequence ID" value="MBK7422532.1"/>
    <property type="molecule type" value="Genomic_DNA"/>
</dbReference>
<comment type="caution">
    <text evidence="1">The sequence shown here is derived from an EMBL/GenBank/DDBJ whole genome shotgun (WGS) entry which is preliminary data.</text>
</comment>
<dbReference type="InterPro" id="IPR029060">
    <property type="entry name" value="PIN-like_dom_sf"/>
</dbReference>
<dbReference type="Gene3D" id="3.40.50.1010">
    <property type="entry name" value="5'-nuclease"/>
    <property type="match status" value="1"/>
</dbReference>
<dbReference type="AlphaFoldDB" id="A0A9D7FBD9"/>
<proteinExistence type="predicted"/>
<name>A0A9D7FBD9_9RHOO</name>
<evidence type="ECO:0000313" key="1">
    <source>
        <dbReference type="EMBL" id="MBK7422532.1"/>
    </source>
</evidence>